<evidence type="ECO:0000313" key="2">
    <source>
        <dbReference type="Proteomes" id="UP000325577"/>
    </source>
</evidence>
<dbReference type="EMBL" id="CM018046">
    <property type="protein sequence ID" value="KAA8525307.1"/>
    <property type="molecule type" value="Genomic_DNA"/>
</dbReference>
<name>A0A5J5A7H5_9ASTE</name>
<keyword evidence="2" id="KW-1185">Reference proteome</keyword>
<sequence>MSGAQKCEPCGCWLGLMWGPRMCGTEARLAHGHVAGMSRLNWEAVGRKLVWCSQAAGVWLIEARVGPSAKCQSLTIPNTNRTGLKTVPYFASRVSSTKTTINCPNSLH</sequence>
<gene>
    <name evidence="1" type="ORF">F0562_007162</name>
</gene>
<reference evidence="1 2" key="1">
    <citation type="submission" date="2019-09" db="EMBL/GenBank/DDBJ databases">
        <title>A chromosome-level genome assembly of the Chinese tupelo Nyssa sinensis.</title>
        <authorList>
            <person name="Yang X."/>
            <person name="Kang M."/>
            <person name="Yang Y."/>
            <person name="Xiong H."/>
            <person name="Wang M."/>
            <person name="Zhang Z."/>
            <person name="Wang Z."/>
            <person name="Wu H."/>
            <person name="Ma T."/>
            <person name="Liu J."/>
            <person name="Xi Z."/>
        </authorList>
    </citation>
    <scope>NUCLEOTIDE SEQUENCE [LARGE SCALE GENOMIC DNA]</scope>
    <source>
        <strain evidence="1">J267</strain>
        <tissue evidence="1">Leaf</tissue>
    </source>
</reference>
<evidence type="ECO:0000313" key="1">
    <source>
        <dbReference type="EMBL" id="KAA8525307.1"/>
    </source>
</evidence>
<dbReference type="Proteomes" id="UP000325577">
    <property type="component" value="Linkage Group LG3"/>
</dbReference>
<accession>A0A5J5A7H5</accession>
<proteinExistence type="predicted"/>
<protein>
    <submittedName>
        <fullName evidence="1">Uncharacterized protein</fullName>
    </submittedName>
</protein>
<organism evidence="1 2">
    <name type="scientific">Nyssa sinensis</name>
    <dbReference type="NCBI Taxonomy" id="561372"/>
    <lineage>
        <taxon>Eukaryota</taxon>
        <taxon>Viridiplantae</taxon>
        <taxon>Streptophyta</taxon>
        <taxon>Embryophyta</taxon>
        <taxon>Tracheophyta</taxon>
        <taxon>Spermatophyta</taxon>
        <taxon>Magnoliopsida</taxon>
        <taxon>eudicotyledons</taxon>
        <taxon>Gunneridae</taxon>
        <taxon>Pentapetalae</taxon>
        <taxon>asterids</taxon>
        <taxon>Cornales</taxon>
        <taxon>Nyssaceae</taxon>
        <taxon>Nyssa</taxon>
    </lineage>
</organism>
<dbReference type="AlphaFoldDB" id="A0A5J5A7H5"/>